<dbReference type="InterPro" id="IPR025896">
    <property type="entry name" value="Spi_Prtas-inh"/>
</dbReference>
<organism evidence="9 10">
    <name type="scientific">Falsiporphyromonas endometrii</name>
    <dbReference type="NCBI Taxonomy" id="1387297"/>
    <lineage>
        <taxon>Bacteria</taxon>
        <taxon>Pseudomonadati</taxon>
        <taxon>Bacteroidota</taxon>
        <taxon>Bacteroidia</taxon>
        <taxon>Bacteroidales</taxon>
        <taxon>Porphyromonadaceae</taxon>
        <taxon>Falsiporphyromonas</taxon>
    </lineage>
</organism>
<evidence type="ECO:0000313" key="9">
    <source>
        <dbReference type="EMBL" id="MFC4666772.1"/>
    </source>
</evidence>
<evidence type="ECO:0000256" key="2">
    <source>
        <dbReference type="ARBA" id="ARBA00022670"/>
    </source>
</evidence>
<dbReference type="InterPro" id="IPR026444">
    <property type="entry name" value="Secre_tail"/>
</dbReference>
<dbReference type="SUPFAM" id="SSF54001">
    <property type="entry name" value="Cysteine proteinases"/>
    <property type="match status" value="1"/>
</dbReference>
<dbReference type="PRINTS" id="PR00797">
    <property type="entry name" value="STREPTOPAIN"/>
</dbReference>
<proteinExistence type="inferred from homology"/>
<keyword evidence="10" id="KW-1185">Reference proteome</keyword>
<evidence type="ECO:0000259" key="6">
    <source>
        <dbReference type="Pfam" id="PF13734"/>
    </source>
</evidence>
<evidence type="ECO:0000259" key="8">
    <source>
        <dbReference type="Pfam" id="PF18998"/>
    </source>
</evidence>
<dbReference type="InterPro" id="IPR032675">
    <property type="entry name" value="LRR_dom_sf"/>
</dbReference>
<evidence type="ECO:0000256" key="1">
    <source>
        <dbReference type="ARBA" id="ARBA00009693"/>
    </source>
</evidence>
<keyword evidence="5" id="KW-0788">Thiol protease</keyword>
<dbReference type="InterPro" id="IPR044060">
    <property type="entry name" value="Bacterial_rp_domain"/>
</dbReference>
<dbReference type="Pfam" id="PF01640">
    <property type="entry name" value="Peptidase_C10"/>
    <property type="match status" value="1"/>
</dbReference>
<dbReference type="SUPFAM" id="SSF52075">
    <property type="entry name" value="Outer arm dynein light chain 1"/>
    <property type="match status" value="1"/>
</dbReference>
<feature type="domain" description="Bacterial repeat" evidence="8">
    <location>
        <begin position="984"/>
        <end position="1053"/>
    </location>
</feature>
<evidence type="ECO:0000256" key="5">
    <source>
        <dbReference type="ARBA" id="ARBA00022807"/>
    </source>
</evidence>
<feature type="domain" description="Spi protease inhibitor" evidence="6">
    <location>
        <begin position="21"/>
        <end position="134"/>
    </location>
</feature>
<keyword evidence="2" id="KW-0645">Protease</keyword>
<dbReference type="EMBL" id="JBHSGO010000215">
    <property type="protein sequence ID" value="MFC4666772.1"/>
    <property type="molecule type" value="Genomic_DNA"/>
</dbReference>
<gene>
    <name evidence="9" type="ORF">ACFO3G_09230</name>
</gene>
<dbReference type="Pfam" id="PF13734">
    <property type="entry name" value="Inhibitor_I69"/>
    <property type="match status" value="1"/>
</dbReference>
<dbReference type="Gene3D" id="3.90.70.50">
    <property type="entry name" value="Peptidase C10, streptopain"/>
    <property type="match status" value="1"/>
</dbReference>
<dbReference type="RefSeq" id="WP_380080163.1">
    <property type="nucleotide sequence ID" value="NZ_JBHSGO010000215.1"/>
</dbReference>
<dbReference type="Pfam" id="PF18962">
    <property type="entry name" value="Por_Secre_tail"/>
    <property type="match status" value="1"/>
</dbReference>
<sequence length="1208" mass="135880">MTRRLPLFLSLFLFYVGVVFAAPISFEKASEKALEFFAKQGLYTKSLRQNPVTLKLYQAVPLYKTSMRAGTVQLEDQMSAEKAFYIFNNETEGGYVFVAGDDELYPYIAYSNEGRFTFDNMPTYIRGFMDKLQVAVSVLLANPQNKTKSYPCSKRLNANHKSHVDPLLGKIVWDQGDPWNRRTPIENGKHTPVGCVATATAQIMKYHEWPESGSGIVDYQETNGRKHRVSLSSKYNWKIMPDSIGEDEKVSNEVAETLSTLCFHVGVAEHMNYSSRGSGTISQYVTAALRKYFKYDKSVRQVFREMVTQEQWEEMIRTELSNDRPVYYGGSGSGGGHAFVCDGYDERGLYHINWGWRGVSNAYFNLNLLDPENLGTGGGTGGGFSEGQEIIIGIQPDKDGTSKEHLPELVSNHFEINGESSEEMGVKIFLSTGAEESFDGQLTIAMKKVNSDKIVYSDKCLNNLHLGVYTFKKIDIKKAKLFDNVEDGKYVVYPVTKVANSDWYRLLTPVGKIGEVQVEFSDNGQSMTVLTTKVQRPNLSYVEHSTIEDLNSYSKSMISFTLKNDGDLEFYNNVVLKAIRGSQETDLYSERILVKSGESKQITLNIDQLPIAEGEVALSLQYKEDDYDRTFGASPSRKKINIPLGYKFYEVKKSNHIPVGFKLSLGGDVDPLSDTFIMNRKDIKLPKVLVKNIGTENSSKICLGFNIIYFNKDRTSGYITDNKNVNLDMIAAGEIVELQPFENNLPALEKLKSDDVDRFYLTVTGYYRYGEYNDIVFVGNNSFTFKMSDMDYSAGYNYFTLRTNKAIGDKISIAASDAGQSLSWIDLNNNGSFDPGEELDVTGRKTTYTIGSQDLKIYTEAKVLDVSGNQLTRLNLGNYYLTVLDCSNNELEKIDALYTNDKLNTLICYGNKIGNRMDRMVKDLNSSDMMKSFVPFDDRTQNEENKLSEEAYQKALGKHWGVFKINANGSKEVYVHESIKTFKVTLLPAENGRLAVTDLVNLSSVPEESTIYIQAIPDKGYELVSLTANGEDILKTKEVKVTSDIEIKAIFKKQVFKVELQSNEHGTIEVSGEQDLSSVLYGTKLKIMAKPNEDCKLTSLTANDNDILESMEVVIEENTIIKAVFSFFESFQNVELDQVKVYPNPTKDYVYVSNLKAGEHIYLFDMNGRLIKAIEIVADGVAKVDVSMLSTGSYLIKTNKSIVRFDIR</sequence>
<evidence type="ECO:0000256" key="4">
    <source>
        <dbReference type="ARBA" id="ARBA00022801"/>
    </source>
</evidence>
<evidence type="ECO:0000256" key="3">
    <source>
        <dbReference type="ARBA" id="ARBA00022729"/>
    </source>
</evidence>
<dbReference type="InterPro" id="IPR044934">
    <property type="entry name" value="Streptopain_sf"/>
</dbReference>
<reference evidence="10" key="1">
    <citation type="journal article" date="2019" name="Int. J. Syst. Evol. Microbiol.">
        <title>The Global Catalogue of Microorganisms (GCM) 10K type strain sequencing project: providing services to taxonomists for standard genome sequencing and annotation.</title>
        <authorList>
            <consortium name="The Broad Institute Genomics Platform"/>
            <consortium name="The Broad Institute Genome Sequencing Center for Infectious Disease"/>
            <person name="Wu L."/>
            <person name="Ma J."/>
        </authorList>
    </citation>
    <scope>NUCLEOTIDE SEQUENCE [LARGE SCALE GENOMIC DNA]</scope>
    <source>
        <strain evidence="10">CGMCC 4.7357</strain>
    </source>
</reference>
<dbReference type="InterPro" id="IPR038765">
    <property type="entry name" value="Papain-like_cys_pep_sf"/>
</dbReference>
<accession>A0ABV9K9M9</accession>
<name>A0ABV9K9M9_9PORP</name>
<evidence type="ECO:0000259" key="7">
    <source>
        <dbReference type="Pfam" id="PF18962"/>
    </source>
</evidence>
<keyword evidence="3" id="KW-0732">Signal</keyword>
<dbReference type="Gene3D" id="3.80.10.10">
    <property type="entry name" value="Ribonuclease Inhibitor"/>
    <property type="match status" value="1"/>
</dbReference>
<comment type="caution">
    <text evidence="9">The sequence shown here is derived from an EMBL/GenBank/DDBJ whole genome shotgun (WGS) entry which is preliminary data.</text>
</comment>
<feature type="domain" description="Secretion system C-terminal sorting" evidence="7">
    <location>
        <begin position="1141"/>
        <end position="1200"/>
    </location>
</feature>
<dbReference type="NCBIfam" id="TIGR04183">
    <property type="entry name" value="Por_Secre_tail"/>
    <property type="match status" value="1"/>
</dbReference>
<comment type="similarity">
    <text evidence="1">Belongs to the peptidase C10 family.</text>
</comment>
<dbReference type="InterPro" id="IPR000200">
    <property type="entry name" value="Peptidase_C10"/>
</dbReference>
<dbReference type="Proteomes" id="UP001596020">
    <property type="component" value="Unassembled WGS sequence"/>
</dbReference>
<evidence type="ECO:0000313" key="10">
    <source>
        <dbReference type="Proteomes" id="UP001596020"/>
    </source>
</evidence>
<protein>
    <submittedName>
        <fullName evidence="9">C10 family peptidase</fullName>
    </submittedName>
</protein>
<feature type="domain" description="Bacterial repeat" evidence="8">
    <location>
        <begin position="1057"/>
        <end position="1126"/>
    </location>
</feature>
<keyword evidence="4" id="KW-0378">Hydrolase</keyword>
<dbReference type="Pfam" id="PF18998">
    <property type="entry name" value="Flg_new_2"/>
    <property type="match status" value="2"/>
</dbReference>